<dbReference type="AlphaFoldDB" id="A0AAV5T2D0"/>
<feature type="non-terminal residue" evidence="2">
    <location>
        <position position="1"/>
    </location>
</feature>
<dbReference type="EMBL" id="BTSX01000003">
    <property type="protein sequence ID" value="GMS87749.1"/>
    <property type="molecule type" value="Genomic_DNA"/>
</dbReference>
<evidence type="ECO:0000313" key="3">
    <source>
        <dbReference type="Proteomes" id="UP001432027"/>
    </source>
</evidence>
<gene>
    <name evidence="2" type="ORF">PENTCL1PPCAC_9924</name>
</gene>
<dbReference type="Gene3D" id="3.30.497.10">
    <property type="entry name" value="Antithrombin, subunit I, domain 2"/>
    <property type="match status" value="1"/>
</dbReference>
<dbReference type="InterPro" id="IPR036186">
    <property type="entry name" value="Serpin_sf"/>
</dbReference>
<dbReference type="InterPro" id="IPR023796">
    <property type="entry name" value="Serpin_dom"/>
</dbReference>
<dbReference type="SUPFAM" id="SSF56574">
    <property type="entry name" value="Serpins"/>
    <property type="match status" value="1"/>
</dbReference>
<dbReference type="Pfam" id="PF00079">
    <property type="entry name" value="Serpin"/>
    <property type="match status" value="1"/>
</dbReference>
<evidence type="ECO:0000313" key="2">
    <source>
        <dbReference type="EMBL" id="GMS87749.1"/>
    </source>
</evidence>
<dbReference type="InterPro" id="IPR042178">
    <property type="entry name" value="Serpin_sf_1"/>
</dbReference>
<organism evidence="2 3">
    <name type="scientific">Pristionchus entomophagus</name>
    <dbReference type="NCBI Taxonomy" id="358040"/>
    <lineage>
        <taxon>Eukaryota</taxon>
        <taxon>Metazoa</taxon>
        <taxon>Ecdysozoa</taxon>
        <taxon>Nematoda</taxon>
        <taxon>Chromadorea</taxon>
        <taxon>Rhabditida</taxon>
        <taxon>Rhabditina</taxon>
        <taxon>Diplogasteromorpha</taxon>
        <taxon>Diplogasteroidea</taxon>
        <taxon>Neodiplogasteridae</taxon>
        <taxon>Pristionchus</taxon>
    </lineage>
</organism>
<dbReference type="InterPro" id="IPR042185">
    <property type="entry name" value="Serpin_sf_2"/>
</dbReference>
<proteinExistence type="predicted"/>
<keyword evidence="3" id="KW-1185">Reference proteome</keyword>
<name>A0AAV5T2D0_9BILA</name>
<feature type="non-terminal residue" evidence="2">
    <location>
        <position position="91"/>
    </location>
</feature>
<comment type="caution">
    <text evidence="2">The sequence shown here is derived from an EMBL/GenBank/DDBJ whole genome shotgun (WGS) entry which is preliminary data.</text>
</comment>
<dbReference type="Proteomes" id="UP001432027">
    <property type="component" value="Unassembled WGS sequence"/>
</dbReference>
<dbReference type="Gene3D" id="2.30.39.10">
    <property type="entry name" value="Alpha-1-antitrypsin, domain 1"/>
    <property type="match status" value="1"/>
</dbReference>
<sequence>EMDFMSRTSQFCVNQNNAFGSALILPYQNDKYNFFILMPKETSSLAKMREEITGKDLVNLLKNTEQQIQKIAVPKFDVKSLLNFQDVLKKM</sequence>
<evidence type="ECO:0000259" key="1">
    <source>
        <dbReference type="Pfam" id="PF00079"/>
    </source>
</evidence>
<feature type="domain" description="Serpin" evidence="1">
    <location>
        <begin position="2"/>
        <end position="91"/>
    </location>
</feature>
<reference evidence="2" key="1">
    <citation type="submission" date="2023-10" db="EMBL/GenBank/DDBJ databases">
        <title>Genome assembly of Pristionchus species.</title>
        <authorList>
            <person name="Yoshida K."/>
            <person name="Sommer R.J."/>
        </authorList>
    </citation>
    <scope>NUCLEOTIDE SEQUENCE</scope>
    <source>
        <strain evidence="2">RS0144</strain>
    </source>
</reference>
<protein>
    <recommendedName>
        <fullName evidence="1">Serpin domain-containing protein</fullName>
    </recommendedName>
</protein>
<accession>A0AAV5T2D0</accession>